<keyword evidence="2" id="KW-1185">Reference proteome</keyword>
<proteinExistence type="predicted"/>
<dbReference type="Proteomes" id="UP000766698">
    <property type="component" value="Unassembled WGS sequence"/>
</dbReference>
<evidence type="ECO:0000313" key="2">
    <source>
        <dbReference type="Proteomes" id="UP000766698"/>
    </source>
</evidence>
<protein>
    <submittedName>
        <fullName evidence="1">Uncharacterized protein</fullName>
    </submittedName>
</protein>
<gene>
    <name evidence="1" type="ORF">GL263_22710</name>
</gene>
<organism evidence="1 2">
    <name type="scientific">Streptomyces durbertensis</name>
    <dbReference type="NCBI Taxonomy" id="2448886"/>
    <lineage>
        <taxon>Bacteria</taxon>
        <taxon>Bacillati</taxon>
        <taxon>Actinomycetota</taxon>
        <taxon>Actinomycetes</taxon>
        <taxon>Kitasatosporales</taxon>
        <taxon>Streptomycetaceae</taxon>
        <taxon>Streptomyces</taxon>
    </lineage>
</organism>
<name>A0ABR6EN68_9ACTN</name>
<sequence>MTTMTVLTARPAPITPTIRPADYPPVRISLKPPGPQSGLLDGAWWPRSRDLERELPPLAERLDPLWGRITRVAVNPTHWPVVPRKVAVNDRVIKVGWFADEQDPHQLLLLSYRIGRWDLLVIPPETGEAAAERLMAAACDPRIARTGTALMAAESDGRLVASVAEVGPAGDSQAEAWEAEGGATAAHVGATGGR</sequence>
<dbReference type="Pfam" id="PF19457">
    <property type="entry name" value="DUF5994"/>
    <property type="match status" value="1"/>
</dbReference>
<dbReference type="InterPro" id="IPR046036">
    <property type="entry name" value="DUF5994"/>
</dbReference>
<evidence type="ECO:0000313" key="1">
    <source>
        <dbReference type="EMBL" id="MBB1246345.1"/>
    </source>
</evidence>
<accession>A0ABR6EN68</accession>
<comment type="caution">
    <text evidence="1">The sequence shown here is derived from an EMBL/GenBank/DDBJ whole genome shotgun (WGS) entry which is preliminary data.</text>
</comment>
<dbReference type="EMBL" id="WMLF01000464">
    <property type="protein sequence ID" value="MBB1246345.1"/>
    <property type="molecule type" value="Genomic_DNA"/>
</dbReference>
<reference evidence="2" key="1">
    <citation type="journal article" date="2020" name="Syst. Appl. Microbiol.">
        <title>Streptomyces alkaliterrae sp. nov., isolated from an alkaline soil, and emended descriptions of Streptomyces alkaliphilus, Streptomyces calidiresistens and Streptomyces durbertensis.</title>
        <authorList>
            <person name="Swiecimska M."/>
            <person name="Golinska P."/>
            <person name="Nouioui I."/>
            <person name="Wypij M."/>
            <person name="Rai M."/>
            <person name="Sangal V."/>
            <person name="Goodfellow M."/>
        </authorList>
    </citation>
    <scope>NUCLEOTIDE SEQUENCE [LARGE SCALE GENOMIC DNA]</scope>
    <source>
        <strain evidence="2">DSM 104538</strain>
    </source>
</reference>